<evidence type="ECO:0000313" key="3">
    <source>
        <dbReference type="Proteomes" id="UP000613582"/>
    </source>
</evidence>
<reference evidence="2" key="2">
    <citation type="submission" date="2020-09" db="EMBL/GenBank/DDBJ databases">
        <authorList>
            <person name="Sun Q."/>
            <person name="Zhou Y."/>
        </authorList>
    </citation>
    <scope>NUCLEOTIDE SEQUENCE</scope>
    <source>
        <strain evidence="2">CGMCC 1.12921</strain>
    </source>
</reference>
<dbReference type="Proteomes" id="UP000613582">
    <property type="component" value="Unassembled WGS sequence"/>
</dbReference>
<comment type="caution">
    <text evidence="2">The sequence shown here is derived from an EMBL/GenBank/DDBJ whole genome shotgun (WGS) entry which is preliminary data.</text>
</comment>
<proteinExistence type="predicted"/>
<keyword evidence="3" id="KW-1185">Reference proteome</keyword>
<feature type="signal peptide" evidence="1">
    <location>
        <begin position="1"/>
        <end position="17"/>
    </location>
</feature>
<dbReference type="AlphaFoldDB" id="A0A8J2Y6B1"/>
<dbReference type="EMBL" id="BMGH01000001">
    <property type="protein sequence ID" value="GGD07747.1"/>
    <property type="molecule type" value="Genomic_DNA"/>
</dbReference>
<protein>
    <submittedName>
        <fullName evidence="2">Uncharacterized protein</fullName>
    </submittedName>
</protein>
<feature type="chain" id="PRO_5035321769" evidence="1">
    <location>
        <begin position="18"/>
        <end position="257"/>
    </location>
</feature>
<reference evidence="2" key="1">
    <citation type="journal article" date="2014" name="Int. J. Syst. Evol. Microbiol.">
        <title>Complete genome sequence of Corynebacterium casei LMG S-19264T (=DSM 44701T), isolated from a smear-ripened cheese.</title>
        <authorList>
            <consortium name="US DOE Joint Genome Institute (JGI-PGF)"/>
            <person name="Walter F."/>
            <person name="Albersmeier A."/>
            <person name="Kalinowski J."/>
            <person name="Ruckert C."/>
        </authorList>
    </citation>
    <scope>NUCLEOTIDE SEQUENCE</scope>
    <source>
        <strain evidence="2">CGMCC 1.12921</strain>
    </source>
</reference>
<organism evidence="2 3">
    <name type="scientific">Aquisalinus flavus</name>
    <dbReference type="NCBI Taxonomy" id="1526572"/>
    <lineage>
        <taxon>Bacteria</taxon>
        <taxon>Pseudomonadati</taxon>
        <taxon>Pseudomonadota</taxon>
        <taxon>Alphaproteobacteria</taxon>
        <taxon>Parvularculales</taxon>
        <taxon>Parvularculaceae</taxon>
        <taxon>Aquisalinus</taxon>
    </lineage>
</organism>
<evidence type="ECO:0000256" key="1">
    <source>
        <dbReference type="SAM" id="SignalP"/>
    </source>
</evidence>
<sequence>MKTCLISVVAVSLAATAACEATVSQSNSATPEEYADNEQFLPEIVRDGETYAFRDWYGEPAPSAFVPCADETRWRLPISGRCVGVVDYDALPSKVAAVDYPGCTWVNTEADFGVDALLFRALGCSDQTTELDYGGGAHAAELTYAVSPAYGDIHLGHVAVRIATYWGDDEFRLRETIPEETMDACEIRPAGEGYPGGAMVIAPRADAPSADCGLYAQGTDYDTFWMVSPDKDYVYAVSLPAEGWDIDPFSFEVVTPE</sequence>
<gene>
    <name evidence="2" type="ORF">GCM10011342_15780</name>
</gene>
<accession>A0A8J2Y6B1</accession>
<dbReference type="RefSeq" id="WP_188158944.1">
    <property type="nucleotide sequence ID" value="NZ_BMGH01000001.1"/>
</dbReference>
<keyword evidence="1" id="KW-0732">Signal</keyword>
<name>A0A8J2Y6B1_9PROT</name>
<dbReference type="PROSITE" id="PS51257">
    <property type="entry name" value="PROKAR_LIPOPROTEIN"/>
    <property type="match status" value="1"/>
</dbReference>
<evidence type="ECO:0000313" key="2">
    <source>
        <dbReference type="EMBL" id="GGD07747.1"/>
    </source>
</evidence>